<dbReference type="CDD" id="cd02958">
    <property type="entry name" value="UAS"/>
    <property type="match status" value="1"/>
</dbReference>
<feature type="compositionally biased region" description="Acidic residues" evidence="2">
    <location>
        <begin position="343"/>
        <end position="355"/>
    </location>
</feature>
<dbReference type="FunFam" id="3.40.30.10:FF:000079">
    <property type="entry name" value="UBX domain-containing protein 7"/>
    <property type="match status" value="1"/>
</dbReference>
<evidence type="ECO:0000313" key="5">
    <source>
        <dbReference type="Proteomes" id="UP000678499"/>
    </source>
</evidence>
<dbReference type="OrthoDB" id="270602at2759"/>
<evidence type="ECO:0000259" key="3">
    <source>
        <dbReference type="SMART" id="SM00594"/>
    </source>
</evidence>
<feature type="compositionally biased region" description="Basic and acidic residues" evidence="2">
    <location>
        <begin position="712"/>
        <end position="723"/>
    </location>
</feature>
<feature type="compositionally biased region" description="Low complexity" evidence="2">
    <location>
        <begin position="64"/>
        <end position="83"/>
    </location>
</feature>
<feature type="compositionally biased region" description="Basic and acidic residues" evidence="2">
    <location>
        <begin position="86"/>
        <end position="96"/>
    </location>
</feature>
<accession>A0A7R9GA56</accession>
<dbReference type="EMBL" id="OA882345">
    <property type="protein sequence ID" value="CAD7274828.1"/>
    <property type="molecule type" value="Genomic_DNA"/>
</dbReference>
<evidence type="ECO:0000256" key="2">
    <source>
        <dbReference type="SAM" id="MobiDB-lite"/>
    </source>
</evidence>
<dbReference type="GO" id="GO:0043130">
    <property type="term" value="F:ubiquitin binding"/>
    <property type="evidence" value="ECO:0007669"/>
    <property type="project" value="TreeGrafter"/>
</dbReference>
<feature type="region of interest" description="Disordered" evidence="2">
    <location>
        <begin position="334"/>
        <end position="389"/>
    </location>
</feature>
<dbReference type="PANTHER" id="PTHR23322:SF6">
    <property type="entry name" value="UBX DOMAIN-CONTAINING PROTEIN 7"/>
    <property type="match status" value="1"/>
</dbReference>
<dbReference type="SUPFAM" id="SSF52833">
    <property type="entry name" value="Thioredoxin-like"/>
    <property type="match status" value="1"/>
</dbReference>
<dbReference type="PANTHER" id="PTHR23322">
    <property type="entry name" value="FAS-ASSOCIATED PROTEIN"/>
    <property type="match status" value="1"/>
</dbReference>
<feature type="compositionally biased region" description="Acidic residues" evidence="2">
    <location>
        <begin position="695"/>
        <end position="711"/>
    </location>
</feature>
<dbReference type="Gene3D" id="1.10.8.10">
    <property type="entry name" value="DNA helicase RuvA subunit, C-terminal domain"/>
    <property type="match status" value="1"/>
</dbReference>
<dbReference type="SUPFAM" id="SSF46934">
    <property type="entry name" value="UBA-like"/>
    <property type="match status" value="1"/>
</dbReference>
<organism evidence="4">
    <name type="scientific">Notodromas monacha</name>
    <dbReference type="NCBI Taxonomy" id="399045"/>
    <lineage>
        <taxon>Eukaryota</taxon>
        <taxon>Metazoa</taxon>
        <taxon>Ecdysozoa</taxon>
        <taxon>Arthropoda</taxon>
        <taxon>Crustacea</taxon>
        <taxon>Oligostraca</taxon>
        <taxon>Ostracoda</taxon>
        <taxon>Podocopa</taxon>
        <taxon>Podocopida</taxon>
        <taxon>Cypridocopina</taxon>
        <taxon>Cypridoidea</taxon>
        <taxon>Cyprididae</taxon>
        <taxon>Notodromas</taxon>
    </lineage>
</organism>
<keyword evidence="1" id="KW-0597">Phosphoprotein</keyword>
<dbReference type="InterPro" id="IPR050730">
    <property type="entry name" value="UBX_domain-protein"/>
</dbReference>
<protein>
    <recommendedName>
        <fullName evidence="3">UAS domain-containing protein</fullName>
    </recommendedName>
</protein>
<dbReference type="Pfam" id="PF13899">
    <property type="entry name" value="Thioredoxin_7"/>
    <property type="match status" value="1"/>
</dbReference>
<gene>
    <name evidence="4" type="ORF">NMOB1V02_LOCUS2648</name>
</gene>
<dbReference type="Gene3D" id="3.40.30.10">
    <property type="entry name" value="Glutaredoxin"/>
    <property type="match status" value="1"/>
</dbReference>
<feature type="region of interest" description="Disordered" evidence="2">
    <location>
        <begin position="692"/>
        <end position="723"/>
    </location>
</feature>
<keyword evidence="5" id="KW-1185">Reference proteome</keyword>
<evidence type="ECO:0000313" key="4">
    <source>
        <dbReference type="EMBL" id="CAD7274828.1"/>
    </source>
</evidence>
<evidence type="ECO:0000256" key="1">
    <source>
        <dbReference type="ARBA" id="ARBA00022553"/>
    </source>
</evidence>
<dbReference type="AlphaFoldDB" id="A0A7R9GA56"/>
<dbReference type="SMART" id="SM00594">
    <property type="entry name" value="UAS"/>
    <property type="match status" value="1"/>
</dbReference>
<dbReference type="GO" id="GO:0005634">
    <property type="term" value="C:nucleus"/>
    <property type="evidence" value="ECO:0007669"/>
    <property type="project" value="TreeGrafter"/>
</dbReference>
<dbReference type="Proteomes" id="UP000678499">
    <property type="component" value="Unassembled WGS sequence"/>
</dbReference>
<sequence length="723" mass="80696">MASAGENGASSESNETTELVEQFCTITGAPEETAKSLLEACSGNLAMAINMLMESDEPAVALAELSAPSGSSSSSTAFDAGPSLENDPHKDDDSDNLRAPILPTRGVLVDGLHYSAVNGRQRIRNSRFSTTVRGLRDFQAETREREDRLRRGLPPGYDNSKLNRLEDIFRPPIDLIFTGSFDEAKEFGARENRWLLVNIQNNQEFKCQVLNRDVWSDKRIKKLVREHFVFWQAYNDTDDGERFSMFYPVTKWPYIAVLDPRTGENLAQWHDDSPGIILNALTDFLSEHSAPSDSSGPPKRPRTGGSQDRLLIDMSEDSQLEAAIRASLEEKHIEDVGKLESEPNSDIDAFTDDDTNSSFPSPFFSSKASGSGSTSKEVGESSTASAKRNLNEAMCTSKLQGEDAWREFAGNPDDPESRLLLRLPDGKKIHISMPCSSQIQAVIVYAEFLGFPPSKLCKSTDVMFGSLKERLSVVQEGLSASFKGLSVGEVNKFKARSGSTVNANFDPNCGADLLHHYQTEWAGIHVATESNAGKARSIDRQICDLHSWLESQWETIHQLNRHLAALPGLVDMVDQALESIGILQGLFEEVEDAMMHLEDIQETQALREKQLDHRFQFALYKEKKLGNLKDLRSCLAREHAENLRLQQEREEIALKERQAVFKQAFEEEIEDYKRSGRLRQLDHSDHASRLKLEDVTVEEDTSALDSFLEDPETGKDEPKASSS</sequence>
<dbReference type="InterPro" id="IPR036249">
    <property type="entry name" value="Thioredoxin-like_sf"/>
</dbReference>
<feature type="region of interest" description="Disordered" evidence="2">
    <location>
        <begin position="287"/>
        <end position="307"/>
    </location>
</feature>
<dbReference type="CDD" id="cd14345">
    <property type="entry name" value="UBA_UBXD7"/>
    <property type="match status" value="1"/>
</dbReference>
<feature type="region of interest" description="Disordered" evidence="2">
    <location>
        <begin position="64"/>
        <end position="96"/>
    </location>
</feature>
<dbReference type="InterPro" id="IPR009060">
    <property type="entry name" value="UBA-like_sf"/>
</dbReference>
<dbReference type="EMBL" id="CAJPEX010000308">
    <property type="protein sequence ID" value="CAG0914980.1"/>
    <property type="molecule type" value="Genomic_DNA"/>
</dbReference>
<name>A0A7R9GA56_9CRUS</name>
<reference evidence="4" key="1">
    <citation type="submission" date="2020-11" db="EMBL/GenBank/DDBJ databases">
        <authorList>
            <person name="Tran Van P."/>
        </authorList>
    </citation>
    <scope>NUCLEOTIDE SEQUENCE</scope>
</reference>
<dbReference type="Pfam" id="PF14555">
    <property type="entry name" value="UBA_4"/>
    <property type="match status" value="1"/>
</dbReference>
<dbReference type="GO" id="GO:0043161">
    <property type="term" value="P:proteasome-mediated ubiquitin-dependent protein catabolic process"/>
    <property type="evidence" value="ECO:0007669"/>
    <property type="project" value="TreeGrafter"/>
</dbReference>
<dbReference type="InterPro" id="IPR006577">
    <property type="entry name" value="UAS"/>
</dbReference>
<feature type="domain" description="UAS" evidence="3">
    <location>
        <begin position="164"/>
        <end position="286"/>
    </location>
</feature>
<proteinExistence type="predicted"/>
<feature type="compositionally biased region" description="Low complexity" evidence="2">
    <location>
        <begin position="357"/>
        <end position="376"/>
    </location>
</feature>